<dbReference type="GO" id="GO:0008610">
    <property type="term" value="P:lipid biosynthetic process"/>
    <property type="evidence" value="ECO:0007669"/>
    <property type="project" value="TreeGrafter"/>
</dbReference>
<dbReference type="RefSeq" id="WP_150940487.1">
    <property type="nucleotide sequence ID" value="NZ_VYTZ01000025.1"/>
</dbReference>
<dbReference type="PANTHER" id="PTHR11487:SF0">
    <property type="entry name" value="S-ACYL FATTY ACID SYNTHASE THIOESTERASE, MEDIUM CHAIN"/>
    <property type="match status" value="1"/>
</dbReference>
<dbReference type="Proteomes" id="UP000327011">
    <property type="component" value="Unassembled WGS sequence"/>
</dbReference>
<dbReference type="Pfam" id="PF00975">
    <property type="entry name" value="Thioesterase"/>
    <property type="match status" value="1"/>
</dbReference>
<protein>
    <submittedName>
        <fullName evidence="3">Thioesterase</fullName>
    </submittedName>
</protein>
<dbReference type="InterPro" id="IPR029058">
    <property type="entry name" value="AB_hydrolase_fold"/>
</dbReference>
<comment type="similarity">
    <text evidence="1">Belongs to the thioesterase family.</text>
</comment>
<dbReference type="AlphaFoldDB" id="A0A5J5JTB8"/>
<dbReference type="SUPFAM" id="SSF53474">
    <property type="entry name" value="alpha/beta-Hydrolases"/>
    <property type="match status" value="1"/>
</dbReference>
<sequence length="254" mass="27827">MVDSSTKKPNWLLRRPDPDAGARLFCFPYSGSGATMYERWPRRIGDVEICLVQPPGRQNRIREPHYETYERLAAQLIEDLVPYLDRPFAFFGHCSGALPGVEVTRQLAAAGLPLPQRLFVSAQVAPHDGPYGRLLELDRDGLRETLADLITNMGGTPSDTLLDFGLDLLIWDVEANKRYVVPAPLDIPCGITAIGWSQDNQIPFSLMGGWEAMTADCRSILLDGGHFAFLAAPPALLAEIARDLTGGAGVRGPD</sequence>
<proteinExistence type="inferred from homology"/>
<gene>
    <name evidence="3" type="ORF">F5972_35940</name>
</gene>
<comment type="caution">
    <text evidence="3">The sequence shown here is derived from an EMBL/GenBank/DDBJ whole genome shotgun (WGS) entry which is preliminary data.</text>
</comment>
<dbReference type="PANTHER" id="PTHR11487">
    <property type="entry name" value="THIOESTERASE"/>
    <property type="match status" value="1"/>
</dbReference>
<dbReference type="EMBL" id="VYTZ01000025">
    <property type="protein sequence ID" value="KAA9373316.1"/>
    <property type="molecule type" value="Genomic_DNA"/>
</dbReference>
<evidence type="ECO:0000256" key="1">
    <source>
        <dbReference type="ARBA" id="ARBA00007169"/>
    </source>
</evidence>
<dbReference type="Gene3D" id="3.40.50.1820">
    <property type="entry name" value="alpha/beta hydrolase"/>
    <property type="match status" value="1"/>
</dbReference>
<organism evidence="3 4">
    <name type="scientific">Microbispora cellulosiformans</name>
    <dbReference type="NCBI Taxonomy" id="2614688"/>
    <lineage>
        <taxon>Bacteria</taxon>
        <taxon>Bacillati</taxon>
        <taxon>Actinomycetota</taxon>
        <taxon>Actinomycetes</taxon>
        <taxon>Streptosporangiales</taxon>
        <taxon>Streptosporangiaceae</taxon>
        <taxon>Microbispora</taxon>
    </lineage>
</organism>
<evidence type="ECO:0000313" key="4">
    <source>
        <dbReference type="Proteomes" id="UP000327011"/>
    </source>
</evidence>
<evidence type="ECO:0000259" key="2">
    <source>
        <dbReference type="Pfam" id="PF00975"/>
    </source>
</evidence>
<reference evidence="3 4" key="1">
    <citation type="submission" date="2019-09" db="EMBL/GenBank/DDBJ databases">
        <title>Screening of Novel Bioactive Compounds from Soil-Associated.</title>
        <authorList>
            <person name="Gong X."/>
        </authorList>
    </citation>
    <scope>NUCLEOTIDE SEQUENCE [LARGE SCALE GENOMIC DNA]</scope>
    <source>
        <strain evidence="3 4">Gxj-6</strain>
    </source>
</reference>
<evidence type="ECO:0000313" key="3">
    <source>
        <dbReference type="EMBL" id="KAA9373316.1"/>
    </source>
</evidence>
<dbReference type="InterPro" id="IPR001031">
    <property type="entry name" value="Thioesterase"/>
</dbReference>
<name>A0A5J5JTB8_9ACTN</name>
<accession>A0A5J5JTB8</accession>
<feature type="domain" description="Thioesterase" evidence="2">
    <location>
        <begin position="23"/>
        <end position="242"/>
    </location>
</feature>
<keyword evidence="4" id="KW-1185">Reference proteome</keyword>
<dbReference type="InterPro" id="IPR012223">
    <property type="entry name" value="TEII"/>
</dbReference>